<proteinExistence type="inferred from homology"/>
<evidence type="ECO:0000256" key="3">
    <source>
        <dbReference type="ARBA" id="ARBA00022448"/>
    </source>
</evidence>
<sequence>MPTSPPSPSPFPSPTPSSHPSPPPPPSRLSRRRLLATGGALGLGALLAACGDGSSNEDSGAGGKGDGGAWTFEDDRGKTAEVEGGRPKRIVAYISAAAALHDYGIECVGVFGPSKPVRGKPNPQVGGVDLDKVTSLGSAFGEFSLERYAKLRPELLISNMFPPPNLWFVPDESKKKIYELAPSIGIKGSNTSLLDPLRRYEQLAKALGGDLSSDKVTAAKKRFEKAEKRLREVAKKRRGIKVLAMTGDGDNMYVAVPDSYCDLNYFKDLGVEFVEGKKSDKWGFWEFLSWEKADKYPADLIMIDNREQALTPAELAKKPTWRRLPAVKAGQTLTWSMEERYSYAGYAPRLEALATALEKADKLR</sequence>
<feature type="domain" description="Fe/B12 periplasmic-binding" evidence="6">
    <location>
        <begin position="88"/>
        <end position="364"/>
    </location>
</feature>
<comment type="subcellular location">
    <subcellularLocation>
        <location evidence="1">Cell envelope</location>
    </subcellularLocation>
</comment>
<keyword evidence="3" id="KW-0813">Transport</keyword>
<name>A0ABN2VEY5_9ACTN</name>
<evidence type="ECO:0000313" key="8">
    <source>
        <dbReference type="Proteomes" id="UP001500016"/>
    </source>
</evidence>
<dbReference type="PROSITE" id="PS50983">
    <property type="entry name" value="FE_B12_PBP"/>
    <property type="match status" value="1"/>
</dbReference>
<gene>
    <name evidence="7" type="primary">desE_1</name>
    <name evidence="7" type="ORF">GCM10009801_02200</name>
</gene>
<comment type="caution">
    <text evidence="7">The sequence shown here is derived from an EMBL/GenBank/DDBJ whole genome shotgun (WGS) entry which is preliminary data.</text>
</comment>
<dbReference type="EMBL" id="BAAAPE010000001">
    <property type="protein sequence ID" value="GAA2060552.1"/>
    <property type="molecule type" value="Genomic_DNA"/>
</dbReference>
<keyword evidence="4" id="KW-0732">Signal</keyword>
<reference evidence="7 8" key="1">
    <citation type="journal article" date="2019" name="Int. J. Syst. Evol. Microbiol.">
        <title>The Global Catalogue of Microorganisms (GCM) 10K type strain sequencing project: providing services to taxonomists for standard genome sequencing and annotation.</title>
        <authorList>
            <consortium name="The Broad Institute Genomics Platform"/>
            <consortium name="The Broad Institute Genome Sequencing Center for Infectious Disease"/>
            <person name="Wu L."/>
            <person name="Ma J."/>
        </authorList>
    </citation>
    <scope>NUCLEOTIDE SEQUENCE [LARGE SCALE GENOMIC DNA]</scope>
    <source>
        <strain evidence="7 8">JCM 15478</strain>
    </source>
</reference>
<dbReference type="InterPro" id="IPR051313">
    <property type="entry name" value="Bact_iron-sidero_bind"/>
</dbReference>
<feature type="compositionally biased region" description="Pro residues" evidence="5">
    <location>
        <begin position="1"/>
        <end position="27"/>
    </location>
</feature>
<evidence type="ECO:0000256" key="2">
    <source>
        <dbReference type="ARBA" id="ARBA00008814"/>
    </source>
</evidence>
<dbReference type="Proteomes" id="UP001500016">
    <property type="component" value="Unassembled WGS sequence"/>
</dbReference>
<feature type="region of interest" description="Disordered" evidence="5">
    <location>
        <begin position="49"/>
        <end position="73"/>
    </location>
</feature>
<keyword evidence="8" id="KW-1185">Reference proteome</keyword>
<comment type="similarity">
    <text evidence="2">Belongs to the bacterial solute-binding protein 8 family.</text>
</comment>
<dbReference type="InterPro" id="IPR002491">
    <property type="entry name" value="ABC_transptr_periplasmic_BD"/>
</dbReference>
<dbReference type="PROSITE" id="PS51318">
    <property type="entry name" value="TAT"/>
    <property type="match status" value="1"/>
</dbReference>
<dbReference type="SUPFAM" id="SSF53807">
    <property type="entry name" value="Helical backbone' metal receptor"/>
    <property type="match status" value="1"/>
</dbReference>
<organism evidence="7 8">
    <name type="scientific">Streptomyces albiaxialis</name>
    <dbReference type="NCBI Taxonomy" id="329523"/>
    <lineage>
        <taxon>Bacteria</taxon>
        <taxon>Bacillati</taxon>
        <taxon>Actinomycetota</taxon>
        <taxon>Actinomycetes</taxon>
        <taxon>Kitasatosporales</taxon>
        <taxon>Streptomycetaceae</taxon>
        <taxon>Streptomyces</taxon>
    </lineage>
</organism>
<dbReference type="PANTHER" id="PTHR30532">
    <property type="entry name" value="IRON III DICITRATE-BINDING PERIPLASMIC PROTEIN"/>
    <property type="match status" value="1"/>
</dbReference>
<dbReference type="PANTHER" id="PTHR30532:SF24">
    <property type="entry name" value="FERRIC ENTEROBACTIN-BINDING PERIPLASMIC PROTEIN FEPB"/>
    <property type="match status" value="1"/>
</dbReference>
<dbReference type="Pfam" id="PF01497">
    <property type="entry name" value="Peripla_BP_2"/>
    <property type="match status" value="1"/>
</dbReference>
<evidence type="ECO:0000313" key="7">
    <source>
        <dbReference type="EMBL" id="GAA2060552.1"/>
    </source>
</evidence>
<evidence type="ECO:0000259" key="6">
    <source>
        <dbReference type="PROSITE" id="PS50983"/>
    </source>
</evidence>
<evidence type="ECO:0000256" key="4">
    <source>
        <dbReference type="ARBA" id="ARBA00022729"/>
    </source>
</evidence>
<feature type="region of interest" description="Disordered" evidence="5">
    <location>
        <begin position="1"/>
        <end position="32"/>
    </location>
</feature>
<evidence type="ECO:0000256" key="1">
    <source>
        <dbReference type="ARBA" id="ARBA00004196"/>
    </source>
</evidence>
<protein>
    <submittedName>
        <fullName evidence="7">Siderophore-binding protein DesE</fullName>
    </submittedName>
</protein>
<dbReference type="InterPro" id="IPR006311">
    <property type="entry name" value="TAT_signal"/>
</dbReference>
<accession>A0ABN2VEY5</accession>
<dbReference type="Gene3D" id="3.40.50.1980">
    <property type="entry name" value="Nitrogenase molybdenum iron protein domain"/>
    <property type="match status" value="2"/>
</dbReference>
<evidence type="ECO:0000256" key="5">
    <source>
        <dbReference type="SAM" id="MobiDB-lite"/>
    </source>
</evidence>